<dbReference type="PROSITE" id="PS51257">
    <property type="entry name" value="PROKAR_LIPOPROTEIN"/>
    <property type="match status" value="1"/>
</dbReference>
<evidence type="ECO:0000313" key="3">
    <source>
        <dbReference type="Proteomes" id="UP000829291"/>
    </source>
</evidence>
<dbReference type="SMART" id="SM00409">
    <property type="entry name" value="IG"/>
    <property type="match status" value="1"/>
</dbReference>
<dbReference type="PROSITE" id="PS50835">
    <property type="entry name" value="IG_LIKE"/>
    <property type="match status" value="1"/>
</dbReference>
<dbReference type="InterPro" id="IPR003599">
    <property type="entry name" value="Ig_sub"/>
</dbReference>
<dbReference type="InterPro" id="IPR013151">
    <property type="entry name" value="Immunoglobulin_dom"/>
</dbReference>
<dbReference type="RefSeq" id="XP_046597933.1">
    <property type="nucleotide sequence ID" value="XM_046741977.1"/>
</dbReference>
<dbReference type="Proteomes" id="UP000829291">
    <property type="component" value="Chromosome 5"/>
</dbReference>
<feature type="chain" id="PRO_5046688731" evidence="1">
    <location>
        <begin position="23"/>
        <end position="139"/>
    </location>
</feature>
<feature type="signal peptide" evidence="1">
    <location>
        <begin position="1"/>
        <end position="22"/>
    </location>
</feature>
<dbReference type="Pfam" id="PF00047">
    <property type="entry name" value="ig"/>
    <property type="match status" value="1"/>
</dbReference>
<sequence>MSGDRRALLMMVTLLSGCLVLADDGFEIGGQVIWEARDVLASPGEPAALTCDLSGSFANFGWRKIDGPPTSEENLRKLTKTWRFNETYSRIGLYFKNVLKEDDGIYECWAKNHKYLIEHRRGLFVDPVVSLFQTSAEVE</sequence>
<feature type="domain" description="Ig-like" evidence="2">
    <location>
        <begin position="30"/>
        <end position="130"/>
    </location>
</feature>
<dbReference type="Gene3D" id="2.60.40.10">
    <property type="entry name" value="Immunoglobulins"/>
    <property type="match status" value="1"/>
</dbReference>
<evidence type="ECO:0000259" key="2">
    <source>
        <dbReference type="PROSITE" id="PS50835"/>
    </source>
</evidence>
<reference evidence="4" key="1">
    <citation type="submission" date="2025-08" db="UniProtKB">
        <authorList>
            <consortium name="RefSeq"/>
        </authorList>
    </citation>
    <scope>IDENTIFICATION</scope>
    <source>
        <tissue evidence="4">Thorax and Abdomen</tissue>
    </source>
</reference>
<dbReference type="SUPFAM" id="SSF48726">
    <property type="entry name" value="Immunoglobulin"/>
    <property type="match status" value="1"/>
</dbReference>
<proteinExistence type="predicted"/>
<gene>
    <name evidence="4" type="primary">LOC124294797</name>
</gene>
<evidence type="ECO:0000256" key="1">
    <source>
        <dbReference type="SAM" id="SignalP"/>
    </source>
</evidence>
<dbReference type="InterPro" id="IPR013783">
    <property type="entry name" value="Ig-like_fold"/>
</dbReference>
<dbReference type="InterPro" id="IPR036179">
    <property type="entry name" value="Ig-like_dom_sf"/>
</dbReference>
<dbReference type="InterPro" id="IPR007110">
    <property type="entry name" value="Ig-like_dom"/>
</dbReference>
<organism evidence="3 4">
    <name type="scientific">Neodiprion lecontei</name>
    <name type="common">Redheaded pine sawfly</name>
    <dbReference type="NCBI Taxonomy" id="441921"/>
    <lineage>
        <taxon>Eukaryota</taxon>
        <taxon>Metazoa</taxon>
        <taxon>Ecdysozoa</taxon>
        <taxon>Arthropoda</taxon>
        <taxon>Hexapoda</taxon>
        <taxon>Insecta</taxon>
        <taxon>Pterygota</taxon>
        <taxon>Neoptera</taxon>
        <taxon>Endopterygota</taxon>
        <taxon>Hymenoptera</taxon>
        <taxon>Tenthredinoidea</taxon>
        <taxon>Diprionidae</taxon>
        <taxon>Diprioninae</taxon>
        <taxon>Neodiprion</taxon>
    </lineage>
</organism>
<keyword evidence="3" id="KW-1185">Reference proteome</keyword>
<dbReference type="GeneID" id="124294797"/>
<accession>A0ABM3GCD4</accession>
<name>A0ABM3GCD4_NEOLC</name>
<keyword evidence="1" id="KW-0732">Signal</keyword>
<evidence type="ECO:0000313" key="4">
    <source>
        <dbReference type="RefSeq" id="XP_046597933.1"/>
    </source>
</evidence>
<protein>
    <submittedName>
        <fullName evidence="4">Uncharacterized protein LOC124294797</fullName>
    </submittedName>
</protein>